<dbReference type="SUPFAM" id="SSF55961">
    <property type="entry name" value="Bet v1-like"/>
    <property type="match status" value="2"/>
</dbReference>
<evidence type="ECO:0000313" key="3">
    <source>
        <dbReference type="EMBL" id="ATG71009.1"/>
    </source>
</evidence>
<dbReference type="InterPro" id="IPR023393">
    <property type="entry name" value="START-like_dom_sf"/>
</dbReference>
<proteinExistence type="evidence at transcript level"/>
<dbReference type="CDD" id="cd08866">
    <property type="entry name" value="SRPBCC_11"/>
    <property type="match status" value="2"/>
</dbReference>
<feature type="domain" description="Coenzyme Q-binding protein COQ10 START" evidence="2">
    <location>
        <begin position="319"/>
        <end position="450"/>
    </location>
</feature>
<accession>A0A3S6N4C8</accession>
<dbReference type="InterPro" id="IPR005031">
    <property type="entry name" value="COQ10_START"/>
</dbReference>
<dbReference type="PANTHER" id="PTHR34060">
    <property type="entry name" value="POLYKETIDE CYCLASE / DEHYDRASE AND LIPID TRANSPORT PROTEIN"/>
    <property type="match status" value="1"/>
</dbReference>
<name>A0A3S6N4C8_THUPL</name>
<feature type="region of interest" description="Disordered" evidence="1">
    <location>
        <begin position="649"/>
        <end position="706"/>
    </location>
</feature>
<dbReference type="Gene3D" id="3.30.530.20">
    <property type="match status" value="2"/>
</dbReference>
<dbReference type="GO" id="GO:0042548">
    <property type="term" value="P:regulation of photosynthesis, light reaction"/>
    <property type="evidence" value="ECO:0007669"/>
    <property type="project" value="TreeGrafter"/>
</dbReference>
<feature type="domain" description="Coenzyme Q-binding protein COQ10 START" evidence="2">
    <location>
        <begin position="85"/>
        <end position="218"/>
    </location>
</feature>
<evidence type="ECO:0000256" key="1">
    <source>
        <dbReference type="SAM" id="MobiDB-lite"/>
    </source>
</evidence>
<dbReference type="PANTHER" id="PTHR34060:SF2">
    <property type="entry name" value="OS03G0837900 PROTEIN"/>
    <property type="match status" value="1"/>
</dbReference>
<dbReference type="Pfam" id="PF03364">
    <property type="entry name" value="Polyketide_cyc"/>
    <property type="match status" value="2"/>
</dbReference>
<evidence type="ECO:0000259" key="2">
    <source>
        <dbReference type="Pfam" id="PF03364"/>
    </source>
</evidence>
<organism evidence="3">
    <name type="scientific">Thuja plicata</name>
    <name type="common">Western red-cedar</name>
    <name type="synonym">Giant arborvitae</name>
    <dbReference type="NCBI Taxonomy" id="3316"/>
    <lineage>
        <taxon>Eukaryota</taxon>
        <taxon>Viridiplantae</taxon>
        <taxon>Streptophyta</taxon>
        <taxon>Embryophyta</taxon>
        <taxon>Tracheophyta</taxon>
        <taxon>Spermatophyta</taxon>
        <taxon>Pinopsida</taxon>
        <taxon>Pinidae</taxon>
        <taxon>Conifers II</taxon>
        <taxon>Cupressales</taxon>
        <taxon>Cupressaceae</taxon>
        <taxon>Thuja</taxon>
    </lineage>
</organism>
<reference evidence="3" key="1">
    <citation type="submission" date="2016-12" db="EMBL/GenBank/DDBJ databases">
        <title>Cupressaceae transcriptome phylogeny.</title>
        <authorList>
            <person name="Mao K."/>
            <person name="Ruhsam M."/>
        </authorList>
    </citation>
    <scope>NUCLEOTIDE SEQUENCE</scope>
</reference>
<protein>
    <submittedName>
        <fullName evidence="3">HCF145</fullName>
    </submittedName>
</protein>
<dbReference type="EMBL" id="KY367741">
    <property type="protein sequence ID" value="ATG71009.1"/>
    <property type="molecule type" value="mRNA"/>
</dbReference>
<dbReference type="AlphaFoldDB" id="A0A3S6N4C8"/>
<feature type="compositionally biased region" description="Low complexity" evidence="1">
    <location>
        <begin position="679"/>
        <end position="691"/>
    </location>
</feature>
<sequence length="706" mass="81170">MLASVRLLYLHYARPPAHPIRYDCNCRRSAPHSLAAFARKGKGAGFSVGKKNKKEKNVEEEGDKVECKVEVISWRERRVSAAVVIEAEEQSVWEVLTDYERLAEFIPNLVLSEVIQGREEGRVRLRQRGMQRNMYWHIEAQVVLDLQELPHLENGKELQFSMVEGDFKQYEGKWCLRPGPRPRTTDLCYEVNVIPRFNFPAIFVERIIRKDLPLNLQSVAARAEAKSGAIFKDVKSLYHEMDHMSESAEVEDNQSISTLDYLCRININDLANAWNNWVTTGQRCSLDRPCIVDEVHLRRLDDLLENGGVHRRVIATITIKAPSQSVWKVLTAYESLPDFVPNLAISKIISRENNKVCLLQEGCKGLLYMVLHARIVLNLWEHPDHEILFEQVEGDFDSFQGNWILEKLGSQHTLLKYVVETKMQKNCLLAEAIVEEVIYKDLPSNLCALRDHMESKDAADLNFPATLTYTKSPEAQNINVRIEDLNLKKRQGATKELKVSEDKPTKQRSKVPGLQRNMDILKSELYKFISDHGQEGFMPLRKHLRLHGRADLEKAINRMGGFRIIASLMNLSLSYKDRKPKGYWDSLENLKQEVNHFQRTWGMDLTYMPSRKSFERAGRYDLARAFEKWGGVHEVSRLLKLKLRHPRESMSPLGQEDDDDDDAFKLSIPGKGRSAIHPNNNNNSSSSSSNDNSKKWLPSLDELNLD</sequence>